<organism evidence="4 5">
    <name type="scientific">Enorma phocaeensis</name>
    <dbReference type="NCBI Taxonomy" id="1871019"/>
    <lineage>
        <taxon>Bacteria</taxon>
        <taxon>Bacillati</taxon>
        <taxon>Actinomycetota</taxon>
        <taxon>Coriobacteriia</taxon>
        <taxon>Coriobacteriales</taxon>
        <taxon>Coriobacteriaceae</taxon>
        <taxon>Enorma</taxon>
    </lineage>
</organism>
<dbReference type="EMBL" id="DYUZ01000003">
    <property type="protein sequence ID" value="HJG36310.1"/>
    <property type="molecule type" value="Genomic_DNA"/>
</dbReference>
<dbReference type="Pfam" id="PF07853">
    <property type="entry name" value="DUF1648"/>
    <property type="match status" value="1"/>
</dbReference>
<gene>
    <name evidence="4" type="ORF">K8V70_00365</name>
</gene>
<evidence type="ECO:0000313" key="4">
    <source>
        <dbReference type="EMBL" id="HJG36310.1"/>
    </source>
</evidence>
<feature type="domain" description="DUF1648" evidence="2">
    <location>
        <begin position="149"/>
        <end position="194"/>
    </location>
</feature>
<reference evidence="4" key="1">
    <citation type="journal article" date="2021" name="PeerJ">
        <title>Extensive microbial diversity within the chicken gut microbiome revealed by metagenomics and culture.</title>
        <authorList>
            <person name="Gilroy R."/>
            <person name="Ravi A."/>
            <person name="Getino M."/>
            <person name="Pursley I."/>
            <person name="Horton D.L."/>
            <person name="Alikhan N.F."/>
            <person name="Baker D."/>
            <person name="Gharbi K."/>
            <person name="Hall N."/>
            <person name="Watson M."/>
            <person name="Adriaenssens E.M."/>
            <person name="Foster-Nyarko E."/>
            <person name="Jarju S."/>
            <person name="Secka A."/>
            <person name="Antonio M."/>
            <person name="Oren A."/>
            <person name="Chaudhuri R.R."/>
            <person name="La Ragione R."/>
            <person name="Hildebrand F."/>
            <person name="Pallen M.J."/>
        </authorList>
    </citation>
    <scope>NUCLEOTIDE SEQUENCE</scope>
    <source>
        <strain evidence="4">ChiHjej13B12-9602</strain>
    </source>
</reference>
<feature type="transmembrane region" description="Helical" evidence="1">
    <location>
        <begin position="268"/>
        <end position="290"/>
    </location>
</feature>
<feature type="transmembrane region" description="Helical" evidence="1">
    <location>
        <begin position="240"/>
        <end position="262"/>
    </location>
</feature>
<dbReference type="Pfam" id="PF19124">
    <property type="entry name" value="DUF5808"/>
    <property type="match status" value="1"/>
</dbReference>
<evidence type="ECO:0000259" key="3">
    <source>
        <dbReference type="Pfam" id="PF19124"/>
    </source>
</evidence>
<proteinExistence type="predicted"/>
<feature type="transmembrane region" description="Helical" evidence="1">
    <location>
        <begin position="348"/>
        <end position="369"/>
    </location>
</feature>
<dbReference type="InterPro" id="IPR012867">
    <property type="entry name" value="DUF1648"/>
</dbReference>
<sequence length="370" mass="39740">MSPDLISLVTSTSMALITFLSGCLIAATPWLTRGREAFAVSVPETAQADPRIRSMRRAYLACTLAVSAASAVATLVLYSANPLAMAAVVCAPVATGFLLMLVFRTRVRAIKRAEGWGTRNARLSAVAGAAEANAPRPLPLAWNLLYLPVILATLALSLALYPAMPDPVPVHFNAAGVVDDYMPKGWQVIVMPIAIQAFMALCLAASHWQILRSRRPSSPEHPVASAIAYGMFARAQSATLLVTGIVITASIAIMPLAFAGVVTSDQSYVALIVIIIAAILPNLAVSLVYGQAGSRLLRRMTASNELEFDDDERWRLGLFYVNREDPSVVVPRRFGIGWAMNWGNPKSWGLAALLVAAVVVFVVLIEILFR</sequence>
<evidence type="ECO:0000259" key="2">
    <source>
        <dbReference type="Pfam" id="PF07853"/>
    </source>
</evidence>
<comment type="caution">
    <text evidence="4">The sequence shown here is derived from an EMBL/GenBank/DDBJ whole genome shotgun (WGS) entry which is preliminary data.</text>
</comment>
<keyword evidence="1" id="KW-0472">Membrane</keyword>
<dbReference type="RefSeq" id="WP_273188435.1">
    <property type="nucleotide sequence ID" value="NZ_DYUZ01000003.1"/>
</dbReference>
<keyword evidence="1" id="KW-1133">Transmembrane helix</keyword>
<feature type="transmembrane region" description="Helical" evidence="1">
    <location>
        <begin position="6"/>
        <end position="27"/>
    </location>
</feature>
<dbReference type="AlphaFoldDB" id="A0A921IT06"/>
<protein>
    <submittedName>
        <fullName evidence="4">DUF1648 domain-containing protein</fullName>
    </submittedName>
</protein>
<accession>A0A921IT06</accession>
<dbReference type="GO" id="GO:0009636">
    <property type="term" value="P:response to toxic substance"/>
    <property type="evidence" value="ECO:0007669"/>
    <property type="project" value="TreeGrafter"/>
</dbReference>
<feature type="transmembrane region" description="Helical" evidence="1">
    <location>
        <begin position="184"/>
        <end position="205"/>
    </location>
</feature>
<keyword evidence="1" id="KW-0812">Transmembrane</keyword>
<dbReference type="PANTHER" id="PTHR37810:SF9">
    <property type="entry name" value="MEMBRANE PROTEIN"/>
    <property type="match status" value="1"/>
</dbReference>
<dbReference type="Proteomes" id="UP000753256">
    <property type="component" value="Unassembled WGS sequence"/>
</dbReference>
<feature type="transmembrane region" description="Helical" evidence="1">
    <location>
        <begin position="58"/>
        <end position="78"/>
    </location>
</feature>
<feature type="transmembrane region" description="Helical" evidence="1">
    <location>
        <begin position="144"/>
        <end position="164"/>
    </location>
</feature>
<feature type="domain" description="DUF5808" evidence="3">
    <location>
        <begin position="323"/>
        <end position="348"/>
    </location>
</feature>
<dbReference type="PANTHER" id="PTHR37810">
    <property type="entry name" value="IMMUNITY PROTEIN SDPI"/>
    <property type="match status" value="1"/>
</dbReference>
<evidence type="ECO:0000256" key="1">
    <source>
        <dbReference type="SAM" id="Phobius"/>
    </source>
</evidence>
<dbReference type="InterPro" id="IPR043831">
    <property type="entry name" value="DUF5808"/>
</dbReference>
<evidence type="ECO:0000313" key="5">
    <source>
        <dbReference type="Proteomes" id="UP000753256"/>
    </source>
</evidence>
<reference evidence="4" key="2">
    <citation type="submission" date="2021-09" db="EMBL/GenBank/DDBJ databases">
        <authorList>
            <person name="Gilroy R."/>
        </authorList>
    </citation>
    <scope>NUCLEOTIDE SEQUENCE</scope>
    <source>
        <strain evidence="4">ChiHjej13B12-9602</strain>
    </source>
</reference>
<name>A0A921IT06_9ACTN</name>
<feature type="transmembrane region" description="Helical" evidence="1">
    <location>
        <begin position="84"/>
        <end position="103"/>
    </location>
</feature>